<protein>
    <recommendedName>
        <fullName evidence="4 17">NADH-ubiquinone oxidoreductase chain 5</fullName>
        <ecNumber evidence="3 17">7.1.1.2</ecNumber>
    </recommendedName>
</protein>
<geneLocation type="mitochondrion" evidence="21"/>
<evidence type="ECO:0000256" key="16">
    <source>
        <dbReference type="ARBA" id="ARBA00049551"/>
    </source>
</evidence>
<evidence type="ECO:0000256" key="14">
    <source>
        <dbReference type="ARBA" id="ARBA00023128"/>
    </source>
</evidence>
<dbReference type="PRINTS" id="PR01435">
    <property type="entry name" value="NPOXDRDTASE5"/>
</dbReference>
<evidence type="ECO:0000259" key="19">
    <source>
        <dbReference type="Pfam" id="PF00662"/>
    </source>
</evidence>
<evidence type="ECO:0000256" key="17">
    <source>
        <dbReference type="RuleBase" id="RU003404"/>
    </source>
</evidence>
<comment type="function">
    <text evidence="17">Core subunit of the mitochondrial membrane respiratory chain NADH dehydrogenase (Complex I) which catalyzes electron transfer from NADH through the respiratory chain, using ubiquinone as an electron acceptor. Essential for the catalytic activity and assembly of complex I.</text>
</comment>
<feature type="domain" description="NADH dehydrogenase subunit 5 C-terminal" evidence="20">
    <location>
        <begin position="578"/>
        <end position="665"/>
    </location>
</feature>
<dbReference type="PANTHER" id="PTHR42829">
    <property type="entry name" value="NADH-UBIQUINONE OXIDOREDUCTASE CHAIN 5"/>
    <property type="match status" value="1"/>
</dbReference>
<keyword evidence="10" id="KW-0249">Electron transport</keyword>
<feature type="transmembrane region" description="Helical" evidence="17">
    <location>
        <begin position="113"/>
        <end position="130"/>
    </location>
</feature>
<feature type="transmembrane region" description="Helical" evidence="17">
    <location>
        <begin position="648"/>
        <end position="669"/>
    </location>
</feature>
<evidence type="ECO:0000256" key="11">
    <source>
        <dbReference type="ARBA" id="ARBA00022989"/>
    </source>
</evidence>
<proteinExistence type="inferred from homology"/>
<feature type="transmembrane region" description="Helical" evidence="17">
    <location>
        <begin position="209"/>
        <end position="234"/>
    </location>
</feature>
<feature type="transmembrane region" description="Helical" evidence="17">
    <location>
        <begin position="313"/>
        <end position="333"/>
    </location>
</feature>
<evidence type="ECO:0000256" key="10">
    <source>
        <dbReference type="ARBA" id="ARBA00022982"/>
    </source>
</evidence>
<keyword evidence="8" id="KW-0999">Mitochondrion inner membrane</keyword>
<dbReference type="EC" id="7.1.1.2" evidence="3 17"/>
<dbReference type="InterPro" id="IPR001516">
    <property type="entry name" value="Proton_antipo_N"/>
</dbReference>
<evidence type="ECO:0000256" key="5">
    <source>
        <dbReference type="ARBA" id="ARBA00022448"/>
    </source>
</evidence>
<dbReference type="GO" id="GO:0015990">
    <property type="term" value="P:electron transport coupled proton transport"/>
    <property type="evidence" value="ECO:0007669"/>
    <property type="project" value="TreeGrafter"/>
</dbReference>
<keyword evidence="6" id="KW-0679">Respiratory chain</keyword>
<dbReference type="GO" id="GO:0042773">
    <property type="term" value="P:ATP synthesis coupled electron transport"/>
    <property type="evidence" value="ECO:0007669"/>
    <property type="project" value="InterPro"/>
</dbReference>
<dbReference type="InterPro" id="IPR018393">
    <property type="entry name" value="NADHpl_OxRdtase_5_subgr"/>
</dbReference>
<dbReference type="GO" id="GO:0003954">
    <property type="term" value="F:NADH dehydrogenase activity"/>
    <property type="evidence" value="ECO:0007669"/>
    <property type="project" value="TreeGrafter"/>
</dbReference>
<keyword evidence="12 17" id="KW-0520">NAD</keyword>
<evidence type="ECO:0000259" key="20">
    <source>
        <dbReference type="Pfam" id="PF06455"/>
    </source>
</evidence>
<dbReference type="Pfam" id="PF00662">
    <property type="entry name" value="Proton_antipo_N"/>
    <property type="match status" value="1"/>
</dbReference>
<evidence type="ECO:0000256" key="2">
    <source>
        <dbReference type="ARBA" id="ARBA00008200"/>
    </source>
</evidence>
<dbReference type="InterPro" id="IPR003945">
    <property type="entry name" value="NU5C-like"/>
</dbReference>
<comment type="similarity">
    <text evidence="2 17">Belongs to the complex I subunit 5 family.</text>
</comment>
<evidence type="ECO:0000313" key="21">
    <source>
        <dbReference type="EMBL" id="QGQ62004.1"/>
    </source>
</evidence>
<dbReference type="GO" id="GO:0008137">
    <property type="term" value="F:NADH dehydrogenase (ubiquinone) activity"/>
    <property type="evidence" value="ECO:0007669"/>
    <property type="project" value="UniProtKB-EC"/>
</dbReference>
<sequence>MYLCIVLFPLVGSLCTGIFGRFLGYRGAAVFTTCFVFFAFLLSCSAFYEVALCASPCYIKLSPWFMSEMFDAYWGFLFDSLTVVMCVVVTLVSTLVHMYGISYMEKDPHIPRFMCYLSIFTFFMLMLVTADNYIEMFLGWEGVGLASYLLINFWYTRLQANKAAIKAMLINRVGDFGLALGIMGIYYIFKTVDFSVVFACAAHFAANPAPFVFCNIEFSTLNTICILLFIGAVGKSAQLGLHAWLPDAMEGPTPVSALIHAATMVCSGVFLIARCSPLFEHAPTAGILVTLVGAMTCLFAATTGLVQNDLKRVIAYSTCSQLGYMVLACGLSNYSVGIFHLMNHAFFKALLFLSAGSVIHALSDEQDMRKMGGLARLIPFTYCMMCIGSLSLVGFPFLTGFYSKEVILECAAVNYTVSGHFAYWCGATCVLFTSYYSFRCIFLTFSCKGQSSKQLFKNAHEAPLLMALPLCALAFGSIFVGYLSKDMMIGCGTNFWGNSLFSLPQNVLLYESEYLSQIQKLLPIVFTTLGAVLAFIITKRGTHIVVNINDEMISTAPPLTLTQSMSNRFYQVSSASFFIRKLYFFFNKRWFFDKVYNDLIAQKVISFGYKISFKTIDKGLLEVLGPLGVSNTLLKFVQQISRLQSGFIFNYALMMLLGIAILVFLVFFFPMFYPIIDIRIVFILIISGLMVSPGPKGEVAPGCEPSEQPLAST</sequence>
<dbReference type="InterPro" id="IPR001750">
    <property type="entry name" value="ND/Mrp_TM"/>
</dbReference>
<name>A0A650BXE1_9CHLO</name>
<evidence type="ECO:0000256" key="12">
    <source>
        <dbReference type="ARBA" id="ARBA00023027"/>
    </source>
</evidence>
<dbReference type="PANTHER" id="PTHR42829:SF2">
    <property type="entry name" value="NADH-UBIQUINONE OXIDOREDUCTASE CHAIN 5"/>
    <property type="match status" value="1"/>
</dbReference>
<feature type="domain" description="NADH-Ubiquinone oxidoreductase (complex I) chain 5 N-terminal" evidence="19">
    <location>
        <begin position="64"/>
        <end position="114"/>
    </location>
</feature>
<feature type="transmembrane region" description="Helical" evidence="17">
    <location>
        <begin position="421"/>
        <end position="442"/>
    </location>
</feature>
<dbReference type="InterPro" id="IPR010934">
    <property type="entry name" value="NADH_DH_su5_C"/>
</dbReference>
<dbReference type="RefSeq" id="YP_009720792.1">
    <property type="nucleotide sequence ID" value="NC_045361.1"/>
</dbReference>
<feature type="transmembrane region" description="Helical" evidence="17">
    <location>
        <begin position="136"/>
        <end position="155"/>
    </location>
</feature>
<feature type="transmembrane region" description="Helical" evidence="17">
    <location>
        <begin position="463"/>
        <end position="483"/>
    </location>
</feature>
<feature type="transmembrane region" description="Helical" evidence="17">
    <location>
        <begin position="6"/>
        <end position="23"/>
    </location>
</feature>
<feature type="domain" description="NADH:quinone oxidoreductase/Mrp antiporter transmembrane" evidence="18">
    <location>
        <begin position="130"/>
        <end position="418"/>
    </location>
</feature>
<organism evidence="21">
    <name type="scientific">Ostreobium quekettii</name>
    <dbReference type="NCBI Taxonomy" id="121088"/>
    <lineage>
        <taxon>Eukaryota</taxon>
        <taxon>Viridiplantae</taxon>
        <taxon>Chlorophyta</taxon>
        <taxon>core chlorophytes</taxon>
        <taxon>Ulvophyceae</taxon>
        <taxon>TCBD clade</taxon>
        <taxon>Bryopsidales</taxon>
        <taxon>Ostreobineae</taxon>
        <taxon>Ostreobiaceae</taxon>
        <taxon>Ostreobium</taxon>
    </lineage>
</organism>
<evidence type="ECO:0000256" key="6">
    <source>
        <dbReference type="ARBA" id="ARBA00022660"/>
    </source>
</evidence>
<comment type="catalytic activity">
    <reaction evidence="16 17">
        <text>a ubiquinone + NADH + 5 H(+)(in) = a ubiquinol + NAD(+) + 4 H(+)(out)</text>
        <dbReference type="Rhea" id="RHEA:29091"/>
        <dbReference type="Rhea" id="RHEA-COMP:9565"/>
        <dbReference type="Rhea" id="RHEA-COMP:9566"/>
        <dbReference type="ChEBI" id="CHEBI:15378"/>
        <dbReference type="ChEBI" id="CHEBI:16389"/>
        <dbReference type="ChEBI" id="CHEBI:17976"/>
        <dbReference type="ChEBI" id="CHEBI:57540"/>
        <dbReference type="ChEBI" id="CHEBI:57945"/>
        <dbReference type="EC" id="7.1.1.2"/>
    </reaction>
</comment>
<dbReference type="GeneID" id="42903395"/>
<evidence type="ECO:0000256" key="4">
    <source>
        <dbReference type="ARBA" id="ARBA00021096"/>
    </source>
</evidence>
<keyword evidence="15 17" id="KW-0472">Membrane</keyword>
<dbReference type="PRINTS" id="PR01434">
    <property type="entry name" value="NADHDHGNASE5"/>
</dbReference>
<dbReference type="NCBIfam" id="NF005141">
    <property type="entry name" value="PRK06590.1"/>
    <property type="match status" value="1"/>
</dbReference>
<keyword evidence="13 17" id="KW-0830">Ubiquinone</keyword>
<dbReference type="Pfam" id="PF06455">
    <property type="entry name" value="NADH5_C"/>
    <property type="match status" value="1"/>
</dbReference>
<dbReference type="GO" id="GO:0005743">
    <property type="term" value="C:mitochondrial inner membrane"/>
    <property type="evidence" value="ECO:0007669"/>
    <property type="project" value="UniProtKB-SubCell"/>
</dbReference>
<evidence type="ECO:0000256" key="9">
    <source>
        <dbReference type="ARBA" id="ARBA00022967"/>
    </source>
</evidence>
<feature type="transmembrane region" description="Helical" evidence="17">
    <location>
        <begin position="167"/>
        <end position="189"/>
    </location>
</feature>
<comment type="subcellular location">
    <subcellularLocation>
        <location evidence="1">Mitochondrion inner membrane</location>
        <topology evidence="1">Multi-pass membrane protein</topology>
    </subcellularLocation>
</comment>
<dbReference type="Pfam" id="PF00361">
    <property type="entry name" value="Proton_antipo_M"/>
    <property type="match status" value="1"/>
</dbReference>
<dbReference type="Gene3D" id="1.20.5.2700">
    <property type="match status" value="1"/>
</dbReference>
<dbReference type="AlphaFoldDB" id="A0A650BXE1"/>
<feature type="transmembrane region" description="Helical" evidence="17">
    <location>
        <begin position="72"/>
        <end position="101"/>
    </location>
</feature>
<accession>A0A650BXE1</accession>
<gene>
    <name evidence="21" type="primary">nad5</name>
</gene>
<feature type="transmembrane region" description="Helical" evidence="17">
    <location>
        <begin position="285"/>
        <end position="306"/>
    </location>
</feature>
<evidence type="ECO:0000256" key="13">
    <source>
        <dbReference type="ARBA" id="ARBA00023075"/>
    </source>
</evidence>
<feature type="transmembrane region" description="Helical" evidence="17">
    <location>
        <begin position="255"/>
        <end position="273"/>
    </location>
</feature>
<evidence type="ECO:0000259" key="18">
    <source>
        <dbReference type="Pfam" id="PF00361"/>
    </source>
</evidence>
<keyword evidence="7 17" id="KW-0812">Transmembrane</keyword>
<feature type="transmembrane region" description="Helical" evidence="17">
    <location>
        <begin position="374"/>
        <end position="401"/>
    </location>
</feature>
<feature type="transmembrane region" description="Helical" evidence="17">
    <location>
        <begin position="521"/>
        <end position="538"/>
    </location>
</feature>
<evidence type="ECO:0000256" key="8">
    <source>
        <dbReference type="ARBA" id="ARBA00022792"/>
    </source>
</evidence>
<evidence type="ECO:0000256" key="15">
    <source>
        <dbReference type="ARBA" id="ARBA00023136"/>
    </source>
</evidence>
<evidence type="ECO:0000256" key="1">
    <source>
        <dbReference type="ARBA" id="ARBA00004448"/>
    </source>
</evidence>
<reference evidence="21" key="1">
    <citation type="journal article" date="2019" name="PeerJ">
        <title>The inflated mitochondrial genomes of siphonous green algae reflect processes driving expansion of noncoding DNA and proliferation of introns.</title>
        <authorList>
            <person name="Repetti S.I."/>
            <person name="Jackson C.J."/>
            <person name="Judd L.M."/>
            <person name="Wick R.R."/>
            <person name="Holt K.E."/>
            <person name="Verbruggen H."/>
        </authorList>
    </citation>
    <scope>NUCLEOTIDE SEQUENCE</scope>
    <source>
        <strain evidence="21">SAG6.99</strain>
    </source>
</reference>
<keyword evidence="5 17" id="KW-0813">Transport</keyword>
<keyword evidence="9" id="KW-1278">Translocase</keyword>
<evidence type="ECO:0000256" key="3">
    <source>
        <dbReference type="ARBA" id="ARBA00012944"/>
    </source>
</evidence>
<evidence type="ECO:0000256" key="7">
    <source>
        <dbReference type="ARBA" id="ARBA00022692"/>
    </source>
</evidence>
<dbReference type="NCBIfam" id="TIGR01974">
    <property type="entry name" value="NDH_I_L"/>
    <property type="match status" value="1"/>
</dbReference>
<dbReference type="EMBL" id="MN514984">
    <property type="protein sequence ID" value="QGQ62004.1"/>
    <property type="molecule type" value="Genomic_DNA"/>
</dbReference>
<feature type="transmembrane region" description="Helical" evidence="17">
    <location>
        <begin position="30"/>
        <end position="52"/>
    </location>
</feature>
<keyword evidence="11 17" id="KW-1133">Transmembrane helix</keyword>
<keyword evidence="14 17" id="KW-0496">Mitochondrion</keyword>